<proteinExistence type="predicted"/>
<protein>
    <submittedName>
        <fullName evidence="1">Uncharacterized protein</fullName>
    </submittedName>
</protein>
<gene>
    <name evidence="1" type="ORF">MACH26_38250</name>
</gene>
<dbReference type="Proteomes" id="UP001333710">
    <property type="component" value="Chromosome"/>
</dbReference>
<accession>A0AA48HN70</accession>
<dbReference type="KEGG" id="pmaw:MACH26_38250"/>
<evidence type="ECO:0000313" key="2">
    <source>
        <dbReference type="Proteomes" id="UP001333710"/>
    </source>
</evidence>
<sequence>MTPARFDITTHDKVICVTLRGDWHPVIDLCYMSQLSDMIKRVNNKTWALLVDMRDCHIHANNIAGQFANSLNTDRRNQTQEVWIVDRADQGDFLLSFGSTNKVKVHKCFSLKESCNFLQKQGFNLPIQLFDNDAEQHALAI</sequence>
<organism evidence="1 2">
    <name type="scientific">Planctobacterium marinum</name>
    <dbReference type="NCBI Taxonomy" id="1631968"/>
    <lineage>
        <taxon>Bacteria</taxon>
        <taxon>Pseudomonadati</taxon>
        <taxon>Pseudomonadota</taxon>
        <taxon>Gammaproteobacteria</taxon>
        <taxon>Alteromonadales</taxon>
        <taxon>Alteromonadaceae</taxon>
        <taxon>Planctobacterium</taxon>
    </lineage>
</organism>
<dbReference type="RefSeq" id="WP_338294377.1">
    <property type="nucleotide sequence ID" value="NZ_AP027272.1"/>
</dbReference>
<keyword evidence="2" id="KW-1185">Reference proteome</keyword>
<reference evidence="1" key="1">
    <citation type="submission" date="2023-01" db="EMBL/GenBank/DDBJ databases">
        <title>Complete genome sequence of Planctobacterium marinum strain Dej080120_11.</title>
        <authorList>
            <person name="Ueki S."/>
            <person name="Maruyama F."/>
        </authorList>
    </citation>
    <scope>NUCLEOTIDE SEQUENCE</scope>
    <source>
        <strain evidence="1">Dej080120_11</strain>
    </source>
</reference>
<evidence type="ECO:0000313" key="1">
    <source>
        <dbReference type="EMBL" id="BDX08304.1"/>
    </source>
</evidence>
<dbReference type="AlphaFoldDB" id="A0AA48HN70"/>
<dbReference type="EMBL" id="AP027272">
    <property type="protein sequence ID" value="BDX08304.1"/>
    <property type="molecule type" value="Genomic_DNA"/>
</dbReference>
<name>A0AA48HN70_9ALTE</name>